<dbReference type="OrthoDB" id="7391593at2"/>
<dbReference type="EMBL" id="LBHU01000001">
    <property type="protein sequence ID" value="KLI64235.1"/>
    <property type="molecule type" value="Genomic_DNA"/>
</dbReference>
<dbReference type="RefSeq" id="WP_047092095.1">
    <property type="nucleotide sequence ID" value="NZ_LBHU01000001.1"/>
</dbReference>
<keyword evidence="1" id="KW-0812">Transmembrane</keyword>
<keyword evidence="1" id="KW-1133">Transmembrane helix</keyword>
<proteinExistence type="predicted"/>
<name>A0A0H0XV94_9SPHN</name>
<feature type="transmembrane region" description="Helical" evidence="1">
    <location>
        <begin position="96"/>
        <end position="117"/>
    </location>
</feature>
<dbReference type="Proteomes" id="UP000053455">
    <property type="component" value="Unassembled WGS sequence"/>
</dbReference>
<feature type="transmembrane region" description="Helical" evidence="1">
    <location>
        <begin position="192"/>
        <end position="210"/>
    </location>
</feature>
<gene>
    <name evidence="2" type="ORF">AAV99_00810</name>
</gene>
<dbReference type="PATRIC" id="fig|874156.12.peg.171"/>
<evidence type="ECO:0000256" key="1">
    <source>
        <dbReference type="SAM" id="Phobius"/>
    </source>
</evidence>
<dbReference type="STRING" id="874156.GCA_001021555_01122"/>
<evidence type="ECO:0000313" key="2">
    <source>
        <dbReference type="EMBL" id="KLI64235.1"/>
    </source>
</evidence>
<evidence type="ECO:0008006" key="4">
    <source>
        <dbReference type="Google" id="ProtNLM"/>
    </source>
</evidence>
<feature type="transmembrane region" description="Helical" evidence="1">
    <location>
        <begin position="166"/>
        <end position="186"/>
    </location>
</feature>
<keyword evidence="3" id="KW-1185">Reference proteome</keyword>
<reference evidence="2 3" key="1">
    <citation type="submission" date="2015-04" db="EMBL/GenBank/DDBJ databases">
        <title>The draft genome sequence of Erythrobacter marinus HWDM-33.</title>
        <authorList>
            <person name="Zhuang L."/>
            <person name="Liu Y."/>
            <person name="Shao Z."/>
        </authorList>
    </citation>
    <scope>NUCLEOTIDE SEQUENCE [LARGE SCALE GENOMIC DNA]</scope>
    <source>
        <strain evidence="2 3">HWDM-33</strain>
    </source>
</reference>
<keyword evidence="1" id="KW-0472">Membrane</keyword>
<dbReference type="AlphaFoldDB" id="A0A0H0XV94"/>
<comment type="caution">
    <text evidence="2">The sequence shown here is derived from an EMBL/GenBank/DDBJ whole genome shotgun (WGS) entry which is preliminary data.</text>
</comment>
<feature type="transmembrane region" description="Helical" evidence="1">
    <location>
        <begin position="57"/>
        <end position="75"/>
    </location>
</feature>
<protein>
    <recommendedName>
        <fullName evidence="4">Major facilitator superfamily (MFS) profile domain-containing protein</fullName>
    </recommendedName>
</protein>
<organism evidence="2 3">
    <name type="scientific">Aurantiacibacter marinus</name>
    <dbReference type="NCBI Taxonomy" id="874156"/>
    <lineage>
        <taxon>Bacteria</taxon>
        <taxon>Pseudomonadati</taxon>
        <taxon>Pseudomonadota</taxon>
        <taxon>Alphaproteobacteria</taxon>
        <taxon>Sphingomonadales</taxon>
        <taxon>Erythrobacteraceae</taxon>
        <taxon>Aurantiacibacter</taxon>
    </lineage>
</organism>
<feature type="transmembrane region" description="Helical" evidence="1">
    <location>
        <begin position="123"/>
        <end position="145"/>
    </location>
</feature>
<accession>A0A0H0XV94</accession>
<evidence type="ECO:0000313" key="3">
    <source>
        <dbReference type="Proteomes" id="UP000053455"/>
    </source>
</evidence>
<sequence>MTDTEFEATEKKRKLKKTLFALILGGVAGFLGAMGLMELIDTGLLGDLGASREVAALVALVYLLTAGAIGIGLVNPKAGARFLNVEDAEELDEQRGMLMFSTIGMAVAGLALLIVALSGQGGVIGPVVALVSYVVLSVVAVFTSLKSIKFQDELMQAVGKEAGSTSFYLVVLVGGTWALLAHLGFVTGPAPLDWLTMFWALMLLAAFIVTGRRGMLAMR</sequence>
<feature type="transmembrane region" description="Helical" evidence="1">
    <location>
        <begin position="19"/>
        <end position="37"/>
    </location>
</feature>